<dbReference type="RefSeq" id="WP_219080657.1">
    <property type="nucleotide sequence ID" value="NZ_CP079216.1"/>
</dbReference>
<protein>
    <submittedName>
        <fullName evidence="3">HNH endonuclease</fullName>
    </submittedName>
</protein>
<feature type="compositionally biased region" description="Pro residues" evidence="1">
    <location>
        <begin position="139"/>
        <end position="150"/>
    </location>
</feature>
<organism evidence="3 4">
    <name type="scientific">Tessaracoccus palaemonis</name>
    <dbReference type="NCBI Taxonomy" id="2829499"/>
    <lineage>
        <taxon>Bacteria</taxon>
        <taxon>Bacillati</taxon>
        <taxon>Actinomycetota</taxon>
        <taxon>Actinomycetes</taxon>
        <taxon>Propionibacteriales</taxon>
        <taxon>Propionibacteriaceae</taxon>
        <taxon>Tessaracoccus</taxon>
    </lineage>
</organism>
<name>A0ABX8SFF1_9ACTN</name>
<evidence type="ECO:0000259" key="2">
    <source>
        <dbReference type="SMART" id="SM00507"/>
    </source>
</evidence>
<reference evidence="3 4" key="1">
    <citation type="submission" date="2021-07" db="EMBL/GenBank/DDBJ databases">
        <title>complete genome sequencing of Tessaracoccus sp.J1M15.</title>
        <authorList>
            <person name="Bae J.-W."/>
            <person name="Kim D.-y."/>
        </authorList>
    </citation>
    <scope>NUCLEOTIDE SEQUENCE [LARGE SCALE GENOMIC DNA]</scope>
    <source>
        <strain evidence="3 4">J1M15</strain>
    </source>
</reference>
<keyword evidence="3" id="KW-0378">Hydrolase</keyword>
<dbReference type="CDD" id="cd00085">
    <property type="entry name" value="HNHc"/>
    <property type="match status" value="1"/>
</dbReference>
<accession>A0ABX8SFF1</accession>
<keyword evidence="3" id="KW-0540">Nuclease</keyword>
<evidence type="ECO:0000313" key="3">
    <source>
        <dbReference type="EMBL" id="QXT62091.1"/>
    </source>
</evidence>
<dbReference type="Proteomes" id="UP000824504">
    <property type="component" value="Chromosome"/>
</dbReference>
<dbReference type="InterPro" id="IPR003615">
    <property type="entry name" value="HNH_nuc"/>
</dbReference>
<dbReference type="SMART" id="SM00507">
    <property type="entry name" value="HNHc"/>
    <property type="match status" value="1"/>
</dbReference>
<proteinExistence type="predicted"/>
<keyword evidence="4" id="KW-1185">Reference proteome</keyword>
<evidence type="ECO:0000256" key="1">
    <source>
        <dbReference type="SAM" id="MobiDB-lite"/>
    </source>
</evidence>
<dbReference type="GO" id="GO:0004519">
    <property type="term" value="F:endonuclease activity"/>
    <property type="evidence" value="ECO:0007669"/>
    <property type="project" value="UniProtKB-KW"/>
</dbReference>
<sequence>MDSLGDAGADAWEVASRRAGVIAGQAAQLNADLVDLMVEVLETNCWSGGGIKSPEHWLQLMTAVSPSHAADIVAVARRKGDFPELEARLARGTVSLDQLVVVARHVPTEYAESVTEFVEAATVSQLRRVLPKYLFEPGTPGPVEDPPGPERPVDDAPKLQMGVRDGRFVLRFDANPLDGALVEQAIREAKDALFTAGDTEATLADGLVETASRSLHQASPASRREHYRVLVHLDADGNGWLNKRGSLPSRLMKKLTCDGALKPVWTQDAKPVSVGRSMRIVPERTRRLIEDRDGGCRFPGCNVSGFLENHHLYHWSAGGPTDMDTLISLCPRHHREHHQGEFTITGNPGSPAGLRFTNRHGLPIERDIPDEIPPPGHPPPDKQPVRGWIMETTSINFRPTPKTG</sequence>
<gene>
    <name evidence="3" type="ORF">KDB89_09935</name>
</gene>
<feature type="region of interest" description="Disordered" evidence="1">
    <location>
        <begin position="137"/>
        <end position="157"/>
    </location>
</feature>
<keyword evidence="3" id="KW-0255">Endonuclease</keyword>
<feature type="domain" description="HNH nuclease" evidence="2">
    <location>
        <begin position="284"/>
        <end position="335"/>
    </location>
</feature>
<evidence type="ECO:0000313" key="4">
    <source>
        <dbReference type="Proteomes" id="UP000824504"/>
    </source>
</evidence>
<dbReference type="EMBL" id="CP079216">
    <property type="protein sequence ID" value="QXT62091.1"/>
    <property type="molecule type" value="Genomic_DNA"/>
</dbReference>